<reference evidence="1" key="1">
    <citation type="journal article" date="2012" name="Nat. Biotechnol.">
        <title>Reference genome sequence of the model plant Setaria.</title>
        <authorList>
            <person name="Bennetzen J.L."/>
            <person name="Schmutz J."/>
            <person name="Wang H."/>
            <person name="Percifield R."/>
            <person name="Hawkins J."/>
            <person name="Pontaroli A.C."/>
            <person name="Estep M."/>
            <person name="Feng L."/>
            <person name="Vaughn J.N."/>
            <person name="Grimwood J."/>
            <person name="Jenkins J."/>
            <person name="Barry K."/>
            <person name="Lindquist E."/>
            <person name="Hellsten U."/>
            <person name="Deshpande S."/>
            <person name="Wang X."/>
            <person name="Wu X."/>
            <person name="Mitros T."/>
            <person name="Triplett J."/>
            <person name="Yang X."/>
            <person name="Ye C.Y."/>
            <person name="Mauro-Herrera M."/>
            <person name="Wang L."/>
            <person name="Li P."/>
            <person name="Sharma M."/>
            <person name="Sharma R."/>
            <person name="Ronald P.C."/>
            <person name="Panaud O."/>
            <person name="Kellogg E.A."/>
            <person name="Brutnell T.P."/>
            <person name="Doust A.N."/>
            <person name="Tuskan G.A."/>
            <person name="Rokhsar D."/>
            <person name="Devos K.M."/>
        </authorList>
    </citation>
    <scope>NUCLEOTIDE SEQUENCE [LARGE SCALE GENOMIC DNA]</scope>
    <source>
        <strain evidence="1">Yugu1</strain>
    </source>
</reference>
<proteinExistence type="predicted"/>
<evidence type="ECO:0000313" key="1">
    <source>
        <dbReference type="EMBL" id="RCV44780.1"/>
    </source>
</evidence>
<dbReference type="AlphaFoldDB" id="A0A368SSS3"/>
<protein>
    <submittedName>
        <fullName evidence="1">Uncharacterized protein</fullName>
    </submittedName>
</protein>
<name>A0A368SSS3_SETIT</name>
<dbReference type="OrthoDB" id="551633at2759"/>
<accession>A0A368SSS3</accession>
<gene>
    <name evidence="1" type="ORF">SETIT_9G402100v2</name>
</gene>
<dbReference type="EMBL" id="CM003536">
    <property type="protein sequence ID" value="RCV44780.1"/>
    <property type="molecule type" value="Genomic_DNA"/>
</dbReference>
<sequence length="78" mass="9020">MQHNSTPQQHNSKLSISGYQPTEPTWEIWKQQNAQIFRGIQASLESWKSCFAQTVKLHVHRLKPPLSHSVSVWLNSLL</sequence>
<organism evidence="1">
    <name type="scientific">Setaria italica</name>
    <name type="common">Foxtail millet</name>
    <name type="synonym">Panicum italicum</name>
    <dbReference type="NCBI Taxonomy" id="4555"/>
    <lineage>
        <taxon>Eukaryota</taxon>
        <taxon>Viridiplantae</taxon>
        <taxon>Streptophyta</taxon>
        <taxon>Embryophyta</taxon>
        <taxon>Tracheophyta</taxon>
        <taxon>Spermatophyta</taxon>
        <taxon>Magnoliopsida</taxon>
        <taxon>Liliopsida</taxon>
        <taxon>Poales</taxon>
        <taxon>Poaceae</taxon>
        <taxon>PACMAD clade</taxon>
        <taxon>Panicoideae</taxon>
        <taxon>Panicodae</taxon>
        <taxon>Paniceae</taxon>
        <taxon>Cenchrinae</taxon>
        <taxon>Setaria</taxon>
    </lineage>
</organism>
<reference evidence="1" key="2">
    <citation type="submission" date="2015-07" db="EMBL/GenBank/DDBJ databases">
        <authorList>
            <person name="Noorani M."/>
        </authorList>
    </citation>
    <scope>NUCLEOTIDE SEQUENCE</scope>
    <source>
        <strain evidence="1">Yugu1</strain>
    </source>
</reference>